<dbReference type="OrthoDB" id="105971at2"/>
<dbReference type="InterPro" id="IPR011990">
    <property type="entry name" value="TPR-like_helical_dom_sf"/>
</dbReference>
<keyword evidence="5" id="KW-1185">Reference proteome</keyword>
<sequence>MGAVTTELGRDAAAIARFHVQLIGPFRLAGPDRAAIPIQGRRTRALLATLLLAPEQTMGRERLAGLFWGDRSDAQARASLRQCLLELRGVLSGSAESDGDHLIATRETVTLFPGAFACDVLAVRGALASHDWEEAARLIDGVGAAPLLQDLELGGAYGEWLDVARAEIDARMADGLARHIAAREEAGDSAGVKALAAAWLRRDPLSETAVAALIRAEIATGARAAAHIRYQAFRDLLAAEIGVAPGPLVDAALRSEALVAEPLVVAAPVSPPATPLPAPANDGLVLAVLAFDNLSSDPELADFCDGVSEEIQRTVARGTGIAVVARASSFQFRGPDKSIAKVAAALGASHLLDGSVRRSGQRLRITAELVECASHRAVWSERFDGDLEDVFALQDSIAEKVAAALELTLLPSTPIPTLAPATYERFLRARGLLADGDAQFDNTASDAVPLLEMVVRDAPDHAPAWELLALARAQVLRGGRGALPYAEAREAVIEAAQTALKLDPRRGGAYRALAMLEPWGHHAVREKLLLQALEVAPRDPAALTDMSNFCWGVGRFRDALAYAEQACELNPLMPAARLHVAQMRAYVGDYDTSVSMLEEVHQRWPNNAGILMALLNWAGSLGYPEVYYRNVSKIDQFDGWQARDLAAVRSYVEAVFSRDMTVKETRAARYRGLLEQTGTITLSLPTGLGFIGLPDMAFELVELADYSHVFDPAGPSPSLFYPGVALGPWSCLLSHPRFIRVCHRLGLCRYWQETGQWPDCAAWVPFDFKSAVRRAVDSGPAPGE</sequence>
<evidence type="ECO:0000256" key="2">
    <source>
        <dbReference type="ARBA" id="ARBA00023163"/>
    </source>
</evidence>
<evidence type="ECO:0000313" key="4">
    <source>
        <dbReference type="EMBL" id="GEO00870.1"/>
    </source>
</evidence>
<proteinExistence type="predicted"/>
<dbReference type="SMART" id="SM01043">
    <property type="entry name" value="BTAD"/>
    <property type="match status" value="1"/>
</dbReference>
<dbReference type="GO" id="GO:0006355">
    <property type="term" value="P:regulation of DNA-templated transcription"/>
    <property type="evidence" value="ECO:0007669"/>
    <property type="project" value="InterPro"/>
</dbReference>
<dbReference type="SUPFAM" id="SSF48452">
    <property type="entry name" value="TPR-like"/>
    <property type="match status" value="2"/>
</dbReference>
<reference evidence="4 5" key="1">
    <citation type="submission" date="2019-07" db="EMBL/GenBank/DDBJ databases">
        <title>Whole genome shotgun sequence of Novosphingobium sediminis NBRC 106119.</title>
        <authorList>
            <person name="Hosoyama A."/>
            <person name="Uohara A."/>
            <person name="Ohji S."/>
            <person name="Ichikawa N."/>
        </authorList>
    </citation>
    <scope>NUCLEOTIDE SEQUENCE [LARGE SCALE GENOMIC DNA]</scope>
    <source>
        <strain evidence="4 5">NBRC 106119</strain>
    </source>
</reference>
<protein>
    <recommendedName>
        <fullName evidence="3">Bacterial transcriptional activator domain-containing protein</fullName>
    </recommendedName>
</protein>
<dbReference type="InterPro" id="IPR036388">
    <property type="entry name" value="WH-like_DNA-bd_sf"/>
</dbReference>
<dbReference type="AlphaFoldDB" id="A0A512AMD7"/>
<dbReference type="Gene3D" id="1.10.10.10">
    <property type="entry name" value="Winged helix-like DNA-binding domain superfamily/Winged helix DNA-binding domain"/>
    <property type="match status" value="1"/>
</dbReference>
<dbReference type="EMBL" id="BJYR01000018">
    <property type="protein sequence ID" value="GEO00870.1"/>
    <property type="molecule type" value="Genomic_DNA"/>
</dbReference>
<evidence type="ECO:0000256" key="1">
    <source>
        <dbReference type="ARBA" id="ARBA00023015"/>
    </source>
</evidence>
<dbReference type="InterPro" id="IPR016032">
    <property type="entry name" value="Sig_transdc_resp-reg_C-effctor"/>
</dbReference>
<evidence type="ECO:0000313" key="5">
    <source>
        <dbReference type="Proteomes" id="UP000321464"/>
    </source>
</evidence>
<dbReference type="Proteomes" id="UP000321464">
    <property type="component" value="Unassembled WGS sequence"/>
</dbReference>
<dbReference type="InterPro" id="IPR051677">
    <property type="entry name" value="AfsR-DnrI-RedD_regulator"/>
</dbReference>
<keyword evidence="2" id="KW-0804">Transcription</keyword>
<dbReference type="PANTHER" id="PTHR35807:SF1">
    <property type="entry name" value="TRANSCRIPTIONAL REGULATOR REDD"/>
    <property type="match status" value="1"/>
</dbReference>
<dbReference type="InterPro" id="IPR005158">
    <property type="entry name" value="BTAD"/>
</dbReference>
<dbReference type="Pfam" id="PF03704">
    <property type="entry name" value="BTAD"/>
    <property type="match status" value="1"/>
</dbReference>
<feature type="domain" description="Bacterial transcriptional activator" evidence="3">
    <location>
        <begin position="118"/>
        <end position="257"/>
    </location>
</feature>
<keyword evidence="1" id="KW-0805">Transcription regulation</keyword>
<gene>
    <name evidence="4" type="ORF">NSE01_27020</name>
</gene>
<dbReference type="Gene3D" id="1.25.40.10">
    <property type="entry name" value="Tetratricopeptide repeat domain"/>
    <property type="match status" value="2"/>
</dbReference>
<dbReference type="SUPFAM" id="SSF46894">
    <property type="entry name" value="C-terminal effector domain of the bipartite response regulators"/>
    <property type="match status" value="1"/>
</dbReference>
<evidence type="ECO:0000259" key="3">
    <source>
        <dbReference type="SMART" id="SM01043"/>
    </source>
</evidence>
<organism evidence="4 5">
    <name type="scientific">Novosphingobium sediminis</name>
    <dbReference type="NCBI Taxonomy" id="707214"/>
    <lineage>
        <taxon>Bacteria</taxon>
        <taxon>Pseudomonadati</taxon>
        <taxon>Pseudomonadota</taxon>
        <taxon>Alphaproteobacteria</taxon>
        <taxon>Sphingomonadales</taxon>
        <taxon>Sphingomonadaceae</taxon>
        <taxon>Novosphingobium</taxon>
    </lineage>
</organism>
<name>A0A512AMD7_9SPHN</name>
<accession>A0A512AMD7</accession>
<comment type="caution">
    <text evidence="4">The sequence shown here is derived from an EMBL/GenBank/DDBJ whole genome shotgun (WGS) entry which is preliminary data.</text>
</comment>
<dbReference type="PANTHER" id="PTHR35807">
    <property type="entry name" value="TRANSCRIPTIONAL REGULATOR REDD-RELATED"/>
    <property type="match status" value="1"/>
</dbReference>
<dbReference type="GO" id="GO:0003677">
    <property type="term" value="F:DNA binding"/>
    <property type="evidence" value="ECO:0007669"/>
    <property type="project" value="InterPro"/>
</dbReference>